<dbReference type="InterPro" id="IPR001810">
    <property type="entry name" value="F-box_dom"/>
</dbReference>
<dbReference type="InterPro" id="IPR036047">
    <property type="entry name" value="F-box-like_dom_sf"/>
</dbReference>
<dbReference type="Proteomes" id="UP000483672">
    <property type="component" value="Unassembled WGS sequence"/>
</dbReference>
<dbReference type="AlphaFoldDB" id="A0A6G1M2E8"/>
<protein>
    <submittedName>
        <fullName evidence="1">Uncharacterized protein</fullName>
    </submittedName>
</protein>
<evidence type="ECO:0000313" key="1">
    <source>
        <dbReference type="EMBL" id="KAF3209468.1"/>
    </source>
</evidence>
<evidence type="ECO:0000313" key="2">
    <source>
        <dbReference type="Proteomes" id="UP000483672"/>
    </source>
</evidence>
<proteinExistence type="predicted"/>
<accession>A0A6G1M2E8</accession>
<dbReference type="PROSITE" id="PS50181">
    <property type="entry name" value="FBOX"/>
    <property type="match status" value="1"/>
</dbReference>
<dbReference type="SUPFAM" id="SSF81383">
    <property type="entry name" value="F-box domain"/>
    <property type="match status" value="1"/>
</dbReference>
<dbReference type="SMART" id="SM00256">
    <property type="entry name" value="FBOX"/>
    <property type="match status" value="1"/>
</dbReference>
<organism evidence="1 2">
    <name type="scientific">Orbilia oligospora</name>
    <name type="common">Nematode-trapping fungus</name>
    <name type="synonym">Arthrobotrys oligospora</name>
    <dbReference type="NCBI Taxonomy" id="2813651"/>
    <lineage>
        <taxon>Eukaryota</taxon>
        <taxon>Fungi</taxon>
        <taxon>Dikarya</taxon>
        <taxon>Ascomycota</taxon>
        <taxon>Pezizomycotina</taxon>
        <taxon>Orbiliomycetes</taxon>
        <taxon>Orbiliales</taxon>
        <taxon>Orbiliaceae</taxon>
        <taxon>Orbilia</taxon>
    </lineage>
</organism>
<reference evidence="1 2" key="1">
    <citation type="submission" date="2019-06" db="EMBL/GenBank/DDBJ databases">
        <authorList>
            <person name="Palmer J.M."/>
        </authorList>
    </citation>
    <scope>NUCLEOTIDE SEQUENCE [LARGE SCALE GENOMIC DNA]</scope>
    <source>
        <strain evidence="1 2">TWF191</strain>
    </source>
</reference>
<comment type="caution">
    <text evidence="1">The sequence shown here is derived from an EMBL/GenBank/DDBJ whole genome shotgun (WGS) entry which is preliminary data.</text>
</comment>
<dbReference type="Pfam" id="PF00646">
    <property type="entry name" value="F-box"/>
    <property type="match status" value="1"/>
</dbReference>
<sequence>MADSQDAISPSSLLRIPQELLLQILALLPIDDQINVIKVCPTFHNLILHDPILRSTRYAINSGAIRVLGSLNPLQNPHRPGPSTHKILGARPVHPFSNLICTSIGDKITRYAYRSCYGGEPQRGMITGRIYTNPETQEEIEAERDTVVIVLTLGIYRFKIHDITNYPILDEPYLQPSVEEMTGIGSEEAIRASSSEEDYATVQCQVIVHRNLFLKETPDPLDWVERIKLTRSTTVRELTAALLKIAFRKLMATGLEHDATAENVIQFRSDWGKTEWVFTLIHNRTSQETRSMVWEPEVNQLGEYRVSRRVV</sequence>
<dbReference type="EMBL" id="WIPF01000100">
    <property type="protein sequence ID" value="KAF3209468.1"/>
    <property type="molecule type" value="Genomic_DNA"/>
</dbReference>
<dbReference type="Gene3D" id="1.20.1280.50">
    <property type="match status" value="1"/>
</dbReference>
<gene>
    <name evidence="1" type="ORF">TWF191_000381</name>
</gene>
<name>A0A6G1M2E8_ORBOL</name>